<evidence type="ECO:0000313" key="2">
    <source>
        <dbReference type="Proteomes" id="UP000249396"/>
    </source>
</evidence>
<organism evidence="1 2">
    <name type="scientific">Candidatus Methylumidiphilus alinenensis</name>
    <dbReference type="NCBI Taxonomy" id="2202197"/>
    <lineage>
        <taxon>Bacteria</taxon>
        <taxon>Pseudomonadati</taxon>
        <taxon>Pseudomonadota</taxon>
        <taxon>Gammaproteobacteria</taxon>
        <taxon>Methylococcales</taxon>
        <taxon>Candidatus Methylumidiphilus</taxon>
    </lineage>
</organism>
<evidence type="ECO:0000313" key="1">
    <source>
        <dbReference type="EMBL" id="PZN71173.1"/>
    </source>
</evidence>
<sequence>MPSVQEVTRKVLQAVNGYASAISCVESSAKAKDIAALKPYKTIDNAYDAQYLVFWDGDIGCAGGSGTTSFNAALVHTGAGGTFIVDPLRSSPVIDLEFNTRLFERLVGNTENTLVVEAGEFAENDSNCCPTLHFRYTLRIDDKGNWKLVEKKPVQPKQDKTQ</sequence>
<proteinExistence type="predicted"/>
<dbReference type="Proteomes" id="UP000249396">
    <property type="component" value="Unassembled WGS sequence"/>
</dbReference>
<comment type="caution">
    <text evidence="1">The sequence shown here is derived from an EMBL/GenBank/DDBJ whole genome shotgun (WGS) entry which is preliminary data.</text>
</comment>
<dbReference type="AlphaFoldDB" id="A0A2W4QGP7"/>
<gene>
    <name evidence="1" type="ORF">DM484_27180</name>
</gene>
<accession>A0A2W4QGP7</accession>
<name>A0A2W4QGP7_9GAMM</name>
<protein>
    <submittedName>
        <fullName evidence="1">Uncharacterized protein</fullName>
    </submittedName>
</protein>
<reference evidence="1 2" key="1">
    <citation type="journal article" date="2018" name="Aquat. Microb. Ecol.">
        <title>Gammaproteobacterial methanotrophs dominate.</title>
        <authorList>
            <person name="Rissanen A.J."/>
            <person name="Saarenheimo J."/>
            <person name="Tiirola M."/>
            <person name="Peura S."/>
            <person name="Aalto S.L."/>
            <person name="Karvinen A."/>
            <person name="Nykanen H."/>
        </authorList>
    </citation>
    <scope>NUCLEOTIDE SEQUENCE [LARGE SCALE GENOMIC DNA]</scope>
    <source>
        <strain evidence="1">AMbin10</strain>
    </source>
</reference>
<dbReference type="EMBL" id="QJPH01000533">
    <property type="protein sequence ID" value="PZN71173.1"/>
    <property type="molecule type" value="Genomic_DNA"/>
</dbReference>